<evidence type="ECO:0000313" key="2">
    <source>
        <dbReference type="EMBL" id="NUU63920.1"/>
    </source>
</evidence>
<keyword evidence="1" id="KW-1133">Transmembrane helix</keyword>
<protein>
    <submittedName>
        <fullName evidence="2">Uncharacterized protein</fullName>
    </submittedName>
</protein>
<proteinExistence type="predicted"/>
<evidence type="ECO:0000313" key="3">
    <source>
        <dbReference type="Proteomes" id="UP000564806"/>
    </source>
</evidence>
<comment type="caution">
    <text evidence="2">The sequence shown here is derived from an EMBL/GenBank/DDBJ whole genome shotgun (WGS) entry which is preliminary data.</text>
</comment>
<evidence type="ECO:0000256" key="1">
    <source>
        <dbReference type="SAM" id="Phobius"/>
    </source>
</evidence>
<feature type="transmembrane region" description="Helical" evidence="1">
    <location>
        <begin position="6"/>
        <end position="24"/>
    </location>
</feature>
<keyword evidence="1" id="KW-0812">Transmembrane</keyword>
<dbReference type="AlphaFoldDB" id="A0A850EVJ4"/>
<dbReference type="Proteomes" id="UP000564806">
    <property type="component" value="Unassembled WGS sequence"/>
</dbReference>
<feature type="transmembrane region" description="Helical" evidence="1">
    <location>
        <begin position="72"/>
        <end position="94"/>
    </location>
</feature>
<keyword evidence="1" id="KW-0472">Membrane</keyword>
<accession>A0A850EVJ4</accession>
<dbReference type="RefSeq" id="WP_175374281.1">
    <property type="nucleotide sequence ID" value="NZ_JABWCS010000220.1"/>
</dbReference>
<dbReference type="EMBL" id="JABWCS010000220">
    <property type="protein sequence ID" value="NUU63920.1"/>
    <property type="molecule type" value="Genomic_DNA"/>
</dbReference>
<feature type="transmembrane region" description="Helical" evidence="1">
    <location>
        <begin position="106"/>
        <end position="128"/>
    </location>
</feature>
<feature type="transmembrane region" description="Helical" evidence="1">
    <location>
        <begin position="134"/>
        <end position="152"/>
    </location>
</feature>
<name>A0A850EVJ4_9BACL</name>
<keyword evidence="3" id="KW-1185">Reference proteome</keyword>
<organism evidence="2 3">
    <name type="scientific">Paenibacillus agri</name>
    <dbReference type="NCBI Taxonomy" id="2744309"/>
    <lineage>
        <taxon>Bacteria</taxon>
        <taxon>Bacillati</taxon>
        <taxon>Bacillota</taxon>
        <taxon>Bacilli</taxon>
        <taxon>Bacillales</taxon>
        <taxon>Paenibacillaceae</taxon>
        <taxon>Paenibacillus</taxon>
    </lineage>
</organism>
<reference evidence="2" key="1">
    <citation type="submission" date="2020-06" db="EMBL/GenBank/DDBJ databases">
        <title>Paenibacillus sp. nov., isolated from soil.</title>
        <authorList>
            <person name="Seo Y.L."/>
        </authorList>
    </citation>
    <scope>NUCLEOTIDE SEQUENCE [LARGE SCALE GENOMIC DNA]</scope>
    <source>
        <strain evidence="2">JW14</strain>
    </source>
</reference>
<gene>
    <name evidence="2" type="ORF">HPT30_26545</name>
</gene>
<sequence length="164" mass="17733">MLYVGIYRGLLFGIAGWYFGRRGAVKNNALDEVLAYIAAKSRSISWYFTIAAISVLLSLEVLGLSIGTIPSLGILLFVHLGSWGLISIILHARMTNDPEETGKGKLQLVQGIAIGVSFLILFAIISVLSGERRFLLAAIPPILLTVIIIMSVRRKHGGSGKRIG</sequence>
<feature type="transmembrane region" description="Helical" evidence="1">
    <location>
        <begin position="44"/>
        <end position="66"/>
    </location>
</feature>